<keyword evidence="6 13" id="KW-0418">Kinase</keyword>
<evidence type="ECO:0000256" key="2">
    <source>
        <dbReference type="ARBA" id="ARBA00013203"/>
    </source>
</evidence>
<sequence>MWRNHLCLVFELLSYNLYDLLRNTNFRGVSLNLTRKFAQQLCTALLFLSTPELQIIHCDLKPENILLCNPKRSAIKIVDFGSSCQMGQRIYQYIQSRFYRSPEVLLGIPYNMAIDMWSLGCILVEMHTGEPLFSGANEVDQMNKIVEVLGMPPKHILDMATKARRYFDKLPDGTYILKKPKDGKKYKPPMSRKLRDIIGVESGGPGGRRLNEQGHSVSDYLKFEDLIKKMLDYDPKTRITPYYGLQHNFFKRTSDESTNTSNSTSPAIEHTVASPINHSTSQPDINWQFQVAPGQIHRTTTLIRGTLTVPWTVRSLVIMQLTHHTLPTTLAMFTPTMHTVVDPRTPVHQTVQGGHSHRLQARALQQLLEVPFHLLQCMLLIHIYQWL</sequence>
<organism evidence="13 14">
    <name type="scientific">Portunus trituberculatus</name>
    <name type="common">Swimming crab</name>
    <name type="synonym">Neptunus trituberculatus</name>
    <dbReference type="NCBI Taxonomy" id="210409"/>
    <lineage>
        <taxon>Eukaryota</taxon>
        <taxon>Metazoa</taxon>
        <taxon>Ecdysozoa</taxon>
        <taxon>Arthropoda</taxon>
        <taxon>Crustacea</taxon>
        <taxon>Multicrustacea</taxon>
        <taxon>Malacostraca</taxon>
        <taxon>Eumalacostraca</taxon>
        <taxon>Eucarida</taxon>
        <taxon>Decapoda</taxon>
        <taxon>Pleocyemata</taxon>
        <taxon>Brachyura</taxon>
        <taxon>Eubrachyura</taxon>
        <taxon>Portunoidea</taxon>
        <taxon>Portunidae</taxon>
        <taxon>Portuninae</taxon>
        <taxon>Portunus</taxon>
    </lineage>
</organism>
<dbReference type="AlphaFoldDB" id="A0A5B7CQ33"/>
<evidence type="ECO:0000256" key="1">
    <source>
        <dbReference type="ARBA" id="ARBA00004123"/>
    </source>
</evidence>
<evidence type="ECO:0000256" key="10">
    <source>
        <dbReference type="ARBA" id="ARBA00049308"/>
    </source>
</evidence>
<dbReference type="GO" id="GO:0005524">
    <property type="term" value="F:ATP binding"/>
    <property type="evidence" value="ECO:0007669"/>
    <property type="project" value="UniProtKB-KW"/>
</dbReference>
<dbReference type="Proteomes" id="UP000324222">
    <property type="component" value="Unassembled WGS sequence"/>
</dbReference>
<keyword evidence="7" id="KW-0067">ATP-binding</keyword>
<dbReference type="GO" id="GO:0004712">
    <property type="term" value="F:protein serine/threonine/tyrosine kinase activity"/>
    <property type="evidence" value="ECO:0007669"/>
    <property type="project" value="UniProtKB-EC"/>
</dbReference>
<evidence type="ECO:0000313" key="14">
    <source>
        <dbReference type="Proteomes" id="UP000324222"/>
    </source>
</evidence>
<evidence type="ECO:0000256" key="4">
    <source>
        <dbReference type="ARBA" id="ARBA00022679"/>
    </source>
</evidence>
<dbReference type="InterPro" id="IPR050494">
    <property type="entry name" value="Ser_Thr_dual-spec_kinase"/>
</dbReference>
<keyword evidence="14" id="KW-1185">Reference proteome</keyword>
<dbReference type="FunFam" id="1.10.510.10:FF:000117">
    <property type="entry name" value="dual specificity tyrosine-phosphorylation-regulated kinase 1A isoform X1"/>
    <property type="match status" value="1"/>
</dbReference>
<evidence type="ECO:0000256" key="7">
    <source>
        <dbReference type="ARBA" id="ARBA00022840"/>
    </source>
</evidence>
<evidence type="ECO:0000256" key="5">
    <source>
        <dbReference type="ARBA" id="ARBA00022741"/>
    </source>
</evidence>
<dbReference type="GO" id="GO:0004674">
    <property type="term" value="F:protein serine/threonine kinase activity"/>
    <property type="evidence" value="ECO:0007669"/>
    <property type="project" value="UniProtKB-KW"/>
</dbReference>
<evidence type="ECO:0000256" key="3">
    <source>
        <dbReference type="ARBA" id="ARBA00022527"/>
    </source>
</evidence>
<keyword evidence="4" id="KW-0808">Transferase</keyword>
<dbReference type="SMART" id="SM00220">
    <property type="entry name" value="S_TKc"/>
    <property type="match status" value="1"/>
</dbReference>
<dbReference type="PROSITE" id="PS50011">
    <property type="entry name" value="PROTEIN_KINASE_DOM"/>
    <property type="match status" value="1"/>
</dbReference>
<dbReference type="InterPro" id="IPR011009">
    <property type="entry name" value="Kinase-like_dom_sf"/>
</dbReference>
<dbReference type="InterPro" id="IPR008271">
    <property type="entry name" value="Ser/Thr_kinase_AS"/>
</dbReference>
<dbReference type="EMBL" id="VSRR010000170">
    <property type="protein sequence ID" value="MPC11570.1"/>
    <property type="molecule type" value="Genomic_DNA"/>
</dbReference>
<evidence type="ECO:0000256" key="9">
    <source>
        <dbReference type="ARBA" id="ARBA00049003"/>
    </source>
</evidence>
<dbReference type="Gene3D" id="1.10.510.10">
    <property type="entry name" value="Transferase(Phosphotransferase) domain 1"/>
    <property type="match status" value="1"/>
</dbReference>
<dbReference type="PANTHER" id="PTHR24058">
    <property type="entry name" value="DUAL SPECIFICITY PROTEIN KINASE"/>
    <property type="match status" value="1"/>
</dbReference>
<evidence type="ECO:0000256" key="11">
    <source>
        <dbReference type="ARBA" id="ARBA00051680"/>
    </source>
</evidence>
<dbReference type="PANTHER" id="PTHR24058:SF28">
    <property type="entry name" value="SERINE_THREONINE-PROTEIN KINASE MINIBRAIN"/>
    <property type="match status" value="1"/>
</dbReference>
<dbReference type="Pfam" id="PF00069">
    <property type="entry name" value="Pkinase"/>
    <property type="match status" value="1"/>
</dbReference>
<comment type="caution">
    <text evidence="13">The sequence shown here is derived from an EMBL/GenBank/DDBJ whole genome shotgun (WGS) entry which is preliminary data.</text>
</comment>
<comment type="subcellular location">
    <subcellularLocation>
        <location evidence="1">Nucleus</location>
    </subcellularLocation>
</comment>
<evidence type="ECO:0000256" key="8">
    <source>
        <dbReference type="ARBA" id="ARBA00023242"/>
    </source>
</evidence>
<reference evidence="13 14" key="1">
    <citation type="submission" date="2019-05" db="EMBL/GenBank/DDBJ databases">
        <title>Another draft genome of Portunus trituberculatus and its Hox gene families provides insights of decapod evolution.</title>
        <authorList>
            <person name="Jeong J.-H."/>
            <person name="Song I."/>
            <person name="Kim S."/>
            <person name="Choi T."/>
            <person name="Kim D."/>
            <person name="Ryu S."/>
            <person name="Kim W."/>
        </authorList>
    </citation>
    <scope>NUCLEOTIDE SEQUENCE [LARGE SCALE GENOMIC DNA]</scope>
    <source>
        <tissue evidence="13">Muscle</tissue>
    </source>
</reference>
<keyword evidence="5" id="KW-0547">Nucleotide-binding</keyword>
<comment type="catalytic activity">
    <reaction evidence="9">
        <text>L-seryl-[protein] + ATP = O-phospho-L-seryl-[protein] + ADP + H(+)</text>
        <dbReference type="Rhea" id="RHEA:17989"/>
        <dbReference type="Rhea" id="RHEA-COMP:9863"/>
        <dbReference type="Rhea" id="RHEA-COMP:11604"/>
        <dbReference type="ChEBI" id="CHEBI:15378"/>
        <dbReference type="ChEBI" id="CHEBI:29999"/>
        <dbReference type="ChEBI" id="CHEBI:30616"/>
        <dbReference type="ChEBI" id="CHEBI:83421"/>
        <dbReference type="ChEBI" id="CHEBI:456216"/>
        <dbReference type="EC" id="2.7.12.1"/>
    </reaction>
</comment>
<keyword evidence="8" id="KW-0539">Nucleus</keyword>
<dbReference type="SUPFAM" id="SSF56112">
    <property type="entry name" value="Protein kinase-like (PK-like)"/>
    <property type="match status" value="1"/>
</dbReference>
<dbReference type="GO" id="GO:0005634">
    <property type="term" value="C:nucleus"/>
    <property type="evidence" value="ECO:0007669"/>
    <property type="project" value="UniProtKB-SubCell"/>
</dbReference>
<feature type="domain" description="Protein kinase" evidence="12">
    <location>
        <begin position="1"/>
        <end position="250"/>
    </location>
</feature>
<evidence type="ECO:0000256" key="6">
    <source>
        <dbReference type="ARBA" id="ARBA00022777"/>
    </source>
</evidence>
<dbReference type="InterPro" id="IPR000719">
    <property type="entry name" value="Prot_kinase_dom"/>
</dbReference>
<evidence type="ECO:0000313" key="13">
    <source>
        <dbReference type="EMBL" id="MPC11570.1"/>
    </source>
</evidence>
<dbReference type="EC" id="2.7.12.1" evidence="2"/>
<comment type="catalytic activity">
    <reaction evidence="10">
        <text>L-threonyl-[protein] + ATP = O-phospho-L-threonyl-[protein] + ADP + H(+)</text>
        <dbReference type="Rhea" id="RHEA:46608"/>
        <dbReference type="Rhea" id="RHEA-COMP:11060"/>
        <dbReference type="Rhea" id="RHEA-COMP:11605"/>
        <dbReference type="ChEBI" id="CHEBI:15378"/>
        <dbReference type="ChEBI" id="CHEBI:30013"/>
        <dbReference type="ChEBI" id="CHEBI:30616"/>
        <dbReference type="ChEBI" id="CHEBI:61977"/>
        <dbReference type="ChEBI" id="CHEBI:456216"/>
        <dbReference type="EC" id="2.7.12.1"/>
    </reaction>
</comment>
<accession>A0A5B7CQ33</accession>
<proteinExistence type="predicted"/>
<name>A0A5B7CQ33_PORTR</name>
<keyword evidence="3" id="KW-0723">Serine/threonine-protein kinase</keyword>
<dbReference type="PROSITE" id="PS00108">
    <property type="entry name" value="PROTEIN_KINASE_ST"/>
    <property type="match status" value="1"/>
</dbReference>
<gene>
    <name evidence="13" type="primary">Dyrk1a</name>
    <name evidence="13" type="ORF">E2C01_004238</name>
</gene>
<dbReference type="OrthoDB" id="9332038at2759"/>
<evidence type="ECO:0000259" key="12">
    <source>
        <dbReference type="PROSITE" id="PS50011"/>
    </source>
</evidence>
<protein>
    <recommendedName>
        <fullName evidence="2">dual-specificity kinase</fullName>
        <ecNumber evidence="2">2.7.12.1</ecNumber>
    </recommendedName>
</protein>
<comment type="catalytic activity">
    <reaction evidence="11">
        <text>L-tyrosyl-[protein] + ATP = O-phospho-L-tyrosyl-[protein] + ADP + H(+)</text>
        <dbReference type="Rhea" id="RHEA:10596"/>
        <dbReference type="Rhea" id="RHEA-COMP:10136"/>
        <dbReference type="Rhea" id="RHEA-COMP:20101"/>
        <dbReference type="ChEBI" id="CHEBI:15378"/>
        <dbReference type="ChEBI" id="CHEBI:30616"/>
        <dbReference type="ChEBI" id="CHEBI:46858"/>
        <dbReference type="ChEBI" id="CHEBI:61978"/>
        <dbReference type="ChEBI" id="CHEBI:456216"/>
        <dbReference type="EC" id="2.7.12.1"/>
    </reaction>
</comment>